<name>A0A2N5J9I9_9BIFI</name>
<feature type="chain" id="PRO_5014620003" evidence="2">
    <location>
        <begin position="28"/>
        <end position="1136"/>
    </location>
</feature>
<proteinExistence type="predicted"/>
<accession>A0A2N5J9I9</accession>
<feature type="region of interest" description="Disordered" evidence="1">
    <location>
        <begin position="41"/>
        <end position="124"/>
    </location>
</feature>
<gene>
    <name evidence="3" type="ORF">Uis1B_1173</name>
</gene>
<organism evidence="3 4">
    <name type="scientific">Bifidobacterium margollesii</name>
    <dbReference type="NCBI Taxonomy" id="2020964"/>
    <lineage>
        <taxon>Bacteria</taxon>
        <taxon>Bacillati</taxon>
        <taxon>Actinomycetota</taxon>
        <taxon>Actinomycetes</taxon>
        <taxon>Bifidobacteriales</taxon>
        <taxon>Bifidobacteriaceae</taxon>
        <taxon>Bifidobacterium</taxon>
    </lineage>
</organism>
<dbReference type="AlphaFoldDB" id="A0A2N5J9I9"/>
<reference evidence="3 4" key="1">
    <citation type="submission" date="2017-07" db="EMBL/GenBank/DDBJ databases">
        <title>Bifidobacterium novel species.</title>
        <authorList>
            <person name="Lugli G.A."/>
            <person name="Milani C."/>
            <person name="Duranti S."/>
            <person name="Mangifesta M."/>
        </authorList>
    </citation>
    <scope>NUCLEOTIDE SEQUENCE [LARGE SCALE GENOMIC DNA]</scope>
    <source>
        <strain evidence="4">Uis1B</strain>
    </source>
</reference>
<comment type="caution">
    <text evidence="3">The sequence shown here is derived from an EMBL/GenBank/DDBJ whole genome shotgun (WGS) entry which is preliminary data.</text>
</comment>
<feature type="region of interest" description="Disordered" evidence="1">
    <location>
        <begin position="632"/>
        <end position="657"/>
    </location>
</feature>
<keyword evidence="4" id="KW-1185">Reference proteome</keyword>
<feature type="compositionally biased region" description="Basic and acidic residues" evidence="1">
    <location>
        <begin position="634"/>
        <end position="657"/>
    </location>
</feature>
<evidence type="ECO:0000313" key="4">
    <source>
        <dbReference type="Proteomes" id="UP000235050"/>
    </source>
</evidence>
<evidence type="ECO:0000313" key="3">
    <source>
        <dbReference type="EMBL" id="PLS30884.1"/>
    </source>
</evidence>
<evidence type="ECO:0000256" key="2">
    <source>
        <dbReference type="SAM" id="SignalP"/>
    </source>
</evidence>
<evidence type="ECO:0000256" key="1">
    <source>
        <dbReference type="SAM" id="MobiDB-lite"/>
    </source>
</evidence>
<keyword evidence="2" id="KW-0732">Signal</keyword>
<protein>
    <submittedName>
        <fullName evidence="3">Cell surface protein</fullName>
    </submittedName>
</protein>
<feature type="compositionally biased region" description="Low complexity" evidence="1">
    <location>
        <begin position="103"/>
        <end position="114"/>
    </location>
</feature>
<dbReference type="EMBL" id="NMWU01000021">
    <property type="protein sequence ID" value="PLS30884.1"/>
    <property type="molecule type" value="Genomic_DNA"/>
</dbReference>
<dbReference type="RefSeq" id="WP_165782754.1">
    <property type="nucleotide sequence ID" value="NZ_NMWU01000021.1"/>
</dbReference>
<sequence length="1136" mass="120467">MGLKPRGFIAALLAAATLLTGGTTAFAADAAQGLSGDVGDTTGVTGGAGSQPSATPSTGTGGDAASPDDEHDADVRTGTDANGAADAGEDNRTSAPRAVPQSTPKTKAAPKATPDASKGRGGSLTVRAVVNTSLNGVTTTLYRIGDYPNGMTKEQAAKTSWDDLHVASTDATVRSLASKAASAGGVTVSSDPVDAIAHDLDPVSAPAALDALAAGLASSGVKPAATVDGERTVNVPEGVYLAVPNTPGPVASVGLTTLDGADQLADWGLGGADVQGRDTQPTVGDLPSPGQADADTGLLSRVMSLFGLTATRAAQPSFWYRSKNLDAYWVPGSNPKVYTGIFYLTPDQAGNGARTMALCTQAWANTPPDVNGKGTLYHQFAYGGPNSGFGRTTDQMRSVVYYSDSILRNMDQRQKLAWMHYAFSYIHNQFDKQYQTRGIPSVVLNHGQFKKLVDMAMNHSVGADTGIRMIFYRPVPVEAGQALVGWTRTPLWEPSIFTHAQYLPSRTAGWQSSAKRTIGLTNSLRDVVTIQVKRHYSDDWFVIESHLNVDTNGDKKPEKAKTVTRMVNDDWSGSRDFPSATLTPKDLGYTDGRWPANATIWWDTIVRASNKSEATDKKANSYQSFLKPVKGKGQRYEHIGLNPNREDPAEQYDTPDKPRIEVTTSARPAGLDRHANPASDTTPMRDAITVTHKQGNSIAKGAKVSMDVTLNMDSNGDGKADKTFKAPRKTETLASAMGLYQSRTFTSQDFRPSDLKGETKWRAGAKYWFDVTVFIQDGTWSTLALTIHGTHDGSGDGNEQFRLTTKPGTAEFSTKALSGTDAKPTAPPALSGGAQSVRDRLYAQCTDIPAGTKFTGTLTLNHSSNGDAKPEHTKAKAVTMTCGASWSPSYVPKDLGMTSWQAGKYWFNLSAPAQHYVEKPQHLDGFSDSAESWTVVAPKVTVATRAQNTFARAGGTGTVSDLIWTTCENVPDGTSFPAVSTLNVDTNGDGRPEHTVQVASTARCGVVTYSPAVGPVKATGSATWPDGKYWWNLTVPAKAPYLLKTAQLAGRTDAKESWSAAPQPVSVTLGAAKTWNRGSSDKPITDFQVTMHEGADGKGKLVDTRNFAANGNATFNKLTLSNTGRGLGMCLSCAGC</sequence>
<feature type="signal peptide" evidence="2">
    <location>
        <begin position="1"/>
        <end position="27"/>
    </location>
</feature>
<dbReference type="Proteomes" id="UP000235050">
    <property type="component" value="Unassembled WGS sequence"/>
</dbReference>